<keyword evidence="3" id="KW-1185">Reference proteome</keyword>
<reference evidence="2 3" key="1">
    <citation type="submission" date="2022-07" db="EMBL/GenBank/DDBJ databases">
        <title>Mucilaginibacter sp. JC4.</title>
        <authorList>
            <person name="Le V."/>
            <person name="Ko S.-R."/>
            <person name="Ahn C.-Y."/>
            <person name="Oh H.-M."/>
        </authorList>
    </citation>
    <scope>NUCLEOTIDE SEQUENCE [LARGE SCALE GENOMIC DNA]</scope>
    <source>
        <strain evidence="2 3">JC4</strain>
    </source>
</reference>
<evidence type="ECO:0000313" key="2">
    <source>
        <dbReference type="EMBL" id="MCQ6957765.1"/>
    </source>
</evidence>
<dbReference type="SUPFAM" id="SSF53448">
    <property type="entry name" value="Nucleotide-diphospho-sugar transferases"/>
    <property type="match status" value="1"/>
</dbReference>
<sequence>MTHSVIIPLFNKAEYITETLHSLMMQTKQPDELIIVDDASTDGSLLIAKDYLQQHAGSFGHCRIEVIELAENGGPGHARNIGMAQANGELISFLDADDLYHPHLISVADNMFCTEHLDLLVLGMAFIPGGESYPDTGALDRYLQPIKENLYLLKDPLKAVTSPHFILGVGSNVITKSKWIRPVQYHVQSSLNEGIDFWYRVLKNIHAQTTGKIGLLTGDLLSVREVKGSLSRKTYTHFREIALPPVISRYKKSKDINDRLLMGMIGKRWYMHSISSLQSARQRALFVLYHFSLLPQYVGYIILRRLSQNSNSTTHDILLVNGVRSVHVHDREHRHKRINN</sequence>
<dbReference type="CDD" id="cd00761">
    <property type="entry name" value="Glyco_tranf_GTA_type"/>
    <property type="match status" value="1"/>
</dbReference>
<dbReference type="InterPro" id="IPR029044">
    <property type="entry name" value="Nucleotide-diphossugar_trans"/>
</dbReference>
<comment type="caution">
    <text evidence="2">The sequence shown here is derived from an EMBL/GenBank/DDBJ whole genome shotgun (WGS) entry which is preliminary data.</text>
</comment>
<protein>
    <submittedName>
        <fullName evidence="2">Glycosyltransferase</fullName>
    </submittedName>
</protein>
<dbReference type="Proteomes" id="UP001204376">
    <property type="component" value="Unassembled WGS sequence"/>
</dbReference>
<proteinExistence type="predicted"/>
<dbReference type="PANTHER" id="PTHR22916:SF3">
    <property type="entry name" value="UDP-GLCNAC:BETAGAL BETA-1,3-N-ACETYLGLUCOSAMINYLTRANSFERASE-LIKE PROTEIN 1"/>
    <property type="match status" value="1"/>
</dbReference>
<dbReference type="InterPro" id="IPR001173">
    <property type="entry name" value="Glyco_trans_2-like"/>
</dbReference>
<dbReference type="Pfam" id="PF00535">
    <property type="entry name" value="Glycos_transf_2"/>
    <property type="match status" value="1"/>
</dbReference>
<organism evidence="2 3">
    <name type="scientific">Mucilaginibacter aquariorum</name>
    <dbReference type="NCBI Taxonomy" id="2967225"/>
    <lineage>
        <taxon>Bacteria</taxon>
        <taxon>Pseudomonadati</taxon>
        <taxon>Bacteroidota</taxon>
        <taxon>Sphingobacteriia</taxon>
        <taxon>Sphingobacteriales</taxon>
        <taxon>Sphingobacteriaceae</taxon>
        <taxon>Mucilaginibacter</taxon>
    </lineage>
</organism>
<name>A0ABT1SZI2_9SPHI</name>
<dbReference type="RefSeq" id="WP_256537958.1">
    <property type="nucleotide sequence ID" value="NZ_JANHOH010000001.1"/>
</dbReference>
<dbReference type="Gene3D" id="3.90.550.10">
    <property type="entry name" value="Spore Coat Polysaccharide Biosynthesis Protein SpsA, Chain A"/>
    <property type="match status" value="1"/>
</dbReference>
<gene>
    <name evidence="2" type="ORF">NPE20_07350</name>
</gene>
<evidence type="ECO:0000313" key="3">
    <source>
        <dbReference type="Proteomes" id="UP001204376"/>
    </source>
</evidence>
<feature type="domain" description="Glycosyltransferase 2-like" evidence="1">
    <location>
        <begin position="4"/>
        <end position="127"/>
    </location>
</feature>
<dbReference type="EMBL" id="JANHOH010000001">
    <property type="protein sequence ID" value="MCQ6957765.1"/>
    <property type="molecule type" value="Genomic_DNA"/>
</dbReference>
<evidence type="ECO:0000259" key="1">
    <source>
        <dbReference type="Pfam" id="PF00535"/>
    </source>
</evidence>
<accession>A0ABT1SZI2</accession>
<dbReference type="PANTHER" id="PTHR22916">
    <property type="entry name" value="GLYCOSYLTRANSFERASE"/>
    <property type="match status" value="1"/>
</dbReference>